<dbReference type="Gene3D" id="3.40.960.10">
    <property type="entry name" value="VSR Endonuclease"/>
    <property type="match status" value="1"/>
</dbReference>
<dbReference type="PANTHER" id="PTHR38590:SF1">
    <property type="entry name" value="BLL0828 PROTEIN"/>
    <property type="match status" value="1"/>
</dbReference>
<dbReference type="Pfam" id="PF04480">
    <property type="entry name" value="DUF559"/>
    <property type="match status" value="1"/>
</dbReference>
<evidence type="ECO:0000256" key="1">
    <source>
        <dbReference type="SAM" id="MobiDB-lite"/>
    </source>
</evidence>
<feature type="compositionally biased region" description="Basic and acidic residues" evidence="1">
    <location>
        <begin position="1"/>
        <end position="13"/>
    </location>
</feature>
<feature type="domain" description="DUF559" evidence="2">
    <location>
        <begin position="39"/>
        <end position="139"/>
    </location>
</feature>
<evidence type="ECO:0000313" key="4">
    <source>
        <dbReference type="Proteomes" id="UP000275232"/>
    </source>
</evidence>
<dbReference type="PANTHER" id="PTHR38590">
    <property type="entry name" value="BLL0828 PROTEIN"/>
    <property type="match status" value="1"/>
</dbReference>
<keyword evidence="4" id="KW-1185">Reference proteome</keyword>
<dbReference type="RefSeq" id="WP_123879879.1">
    <property type="nucleotide sequence ID" value="NZ_RPFZ01000001.1"/>
</dbReference>
<name>A0A3N5DQI1_9SPHN</name>
<protein>
    <submittedName>
        <fullName evidence="3">DUF559 domain-containing protein</fullName>
    </submittedName>
</protein>
<dbReference type="InterPro" id="IPR047216">
    <property type="entry name" value="Endonuclease_DUF559_bact"/>
</dbReference>
<dbReference type="OrthoDB" id="9798754at2"/>
<dbReference type="Proteomes" id="UP000275232">
    <property type="component" value="Unassembled WGS sequence"/>
</dbReference>
<dbReference type="EMBL" id="RPFZ01000001">
    <property type="protein sequence ID" value="RPF71431.1"/>
    <property type="molecule type" value="Genomic_DNA"/>
</dbReference>
<evidence type="ECO:0000313" key="3">
    <source>
        <dbReference type="EMBL" id="RPF71431.1"/>
    </source>
</evidence>
<feature type="compositionally biased region" description="Basic and acidic residues" evidence="1">
    <location>
        <begin position="157"/>
        <end position="171"/>
    </location>
</feature>
<organism evidence="3 4">
    <name type="scientific">Aurantiacibacter spongiae</name>
    <dbReference type="NCBI Taxonomy" id="2488860"/>
    <lineage>
        <taxon>Bacteria</taxon>
        <taxon>Pseudomonadati</taxon>
        <taxon>Pseudomonadota</taxon>
        <taxon>Alphaproteobacteria</taxon>
        <taxon>Sphingomonadales</taxon>
        <taxon>Erythrobacteraceae</taxon>
        <taxon>Aurantiacibacter</taxon>
    </lineage>
</organism>
<proteinExistence type="predicted"/>
<accession>A0A3N5DQI1</accession>
<dbReference type="AlphaFoldDB" id="A0A3N5DQI1"/>
<sequence length="185" mass="21201">MTDRKTLQLRDPSETAEAPALEKKGRGWKISDKRLDVLHEQAREMRRFSSEAHKALAARFSKADLGRYTFKRHAVVGSAIVDFNCHNLGMAILIDEPDQDEALARRRDKSLESVGIRVMHIKAADILENMDDVLARITAGMRLRIADKGEARRRHNAEHPRQTRPRYDRDGNGPPRRTATRDRKD</sequence>
<feature type="region of interest" description="Disordered" evidence="1">
    <location>
        <begin position="1"/>
        <end position="24"/>
    </location>
</feature>
<dbReference type="InterPro" id="IPR007569">
    <property type="entry name" value="DUF559"/>
</dbReference>
<gene>
    <name evidence="3" type="ORF">EG799_07250</name>
</gene>
<evidence type="ECO:0000259" key="2">
    <source>
        <dbReference type="Pfam" id="PF04480"/>
    </source>
</evidence>
<reference evidence="3 4" key="1">
    <citation type="submission" date="2018-11" db="EMBL/GenBank/DDBJ databases">
        <title>Erythrobacter spongiae sp. nov., isolated from a marine sponge.</title>
        <authorList>
            <person name="Zhuang L."/>
            <person name="Luo L."/>
        </authorList>
    </citation>
    <scope>NUCLEOTIDE SEQUENCE [LARGE SCALE GENOMIC DNA]</scope>
    <source>
        <strain evidence="3 4">HN-E23</strain>
    </source>
</reference>
<comment type="caution">
    <text evidence="3">The sequence shown here is derived from an EMBL/GenBank/DDBJ whole genome shotgun (WGS) entry which is preliminary data.</text>
</comment>
<feature type="region of interest" description="Disordered" evidence="1">
    <location>
        <begin position="148"/>
        <end position="185"/>
    </location>
</feature>